<proteinExistence type="predicted"/>
<dbReference type="Proteomes" id="UP000014227">
    <property type="component" value="Chromosome I"/>
</dbReference>
<feature type="transmembrane region" description="Helical" evidence="1">
    <location>
        <begin position="76"/>
        <end position="101"/>
    </location>
</feature>
<feature type="transmembrane region" description="Helical" evidence="1">
    <location>
        <begin position="167"/>
        <end position="193"/>
    </location>
</feature>
<dbReference type="InParanoid" id="S0ETH2"/>
<feature type="transmembrane region" description="Helical" evidence="1">
    <location>
        <begin position="205"/>
        <end position="223"/>
    </location>
</feature>
<dbReference type="STRING" id="454171.CP488_00568"/>
<accession>S0ETH2</accession>
<dbReference type="PATRIC" id="fig|1303518.3.peg.593"/>
<dbReference type="OrthoDB" id="141050at2"/>
<dbReference type="eggNOG" id="COG1807">
    <property type="taxonomic scope" value="Bacteria"/>
</dbReference>
<dbReference type="AlphaFoldDB" id="S0ETH2"/>
<reference evidence="3" key="1">
    <citation type="submission" date="2013-03" db="EMBL/GenBank/DDBJ databases">
        <title>Genome sequence of Chthonomonas calidirosea, the first sequenced genome from the Armatimonadetes phylum (formally candidate division OP10).</title>
        <authorList>
            <person name="Lee K.C.Y."/>
            <person name="Morgan X.C."/>
            <person name="Dunfield P.F."/>
            <person name="Tamas I."/>
            <person name="Houghton K.M."/>
            <person name="Vyssotski M."/>
            <person name="Ryan J.L.J."/>
            <person name="Lagutin K."/>
            <person name="McDonald I.R."/>
            <person name="Stott M.B."/>
        </authorList>
    </citation>
    <scope>NUCLEOTIDE SEQUENCE [LARGE SCALE GENOMIC DNA]</scope>
    <source>
        <strain evidence="3">DSM 23976 / ICMP 18418 / T49</strain>
    </source>
</reference>
<evidence type="ECO:0008006" key="4">
    <source>
        <dbReference type="Google" id="ProtNLM"/>
    </source>
</evidence>
<keyword evidence="1" id="KW-1133">Transmembrane helix</keyword>
<feature type="transmembrane region" description="Helical" evidence="1">
    <location>
        <begin position="286"/>
        <end position="311"/>
    </location>
</feature>
<evidence type="ECO:0000313" key="2">
    <source>
        <dbReference type="EMBL" id="CCW34415.1"/>
    </source>
</evidence>
<feature type="transmembrane region" description="Helical" evidence="1">
    <location>
        <begin position="137"/>
        <end position="160"/>
    </location>
</feature>
<evidence type="ECO:0000256" key="1">
    <source>
        <dbReference type="SAM" id="Phobius"/>
    </source>
</evidence>
<sequence length="495" mass="55494">MTDQTNEIRRLSFLETRVYIWIIVAFAIAIRFYVSLRTHSTGEDFFITLRYAHEIAIGKGFTYNAGQHVLGTTTPLYTLVLAFLLWLHLPAIFLGKLLNIVADGITCWLMGKFADEMGIPTVGLLAALLYADGVTPISVSISGMETGLVTCVGMAAIVAFARSNSRALWVCTAVLFLLRIDGLVLGGLLLAAQTYRMRRFEARDALIAVLIVLPWLLFALFYFGSPLPSSVVAKLTVYKVTMAGAHGAILRAFRTQFDSGLFQDLLTLLFGIGVGESLAKKRWQLLVPLCWVGIYYGTMLASPVPAFSWYFLPPWPLYLITSALGGCLVAGVGWTYLLSKRFAPAPSWRYMRAGGLGLIALLGLLHLPRLIVEIQRPQQEEDEVLRPTGLWFRRHAAPNELILLEPIGTIGYYSERPILDMIGLVTPQVLPCYRTSEPLLCMITRFHPTWLCLRPKEADILGQESSIVLKQDYRLVRIVRWQRAHAPIFLIFRRR</sequence>
<feature type="transmembrane region" description="Helical" evidence="1">
    <location>
        <begin position="350"/>
        <end position="367"/>
    </location>
</feature>
<protein>
    <recommendedName>
        <fullName evidence="4">Glycosyltransferase RgtA/B/C/D-like domain-containing protein</fullName>
    </recommendedName>
</protein>
<dbReference type="KEGG" id="ccz:CCALI_00586"/>
<name>S0ETH2_CHTCT</name>
<feature type="transmembrane region" description="Helical" evidence="1">
    <location>
        <begin position="113"/>
        <end position="131"/>
    </location>
</feature>
<keyword evidence="1" id="KW-0812">Transmembrane</keyword>
<dbReference type="HOGENOM" id="CLU_539366_0_0_0"/>
<dbReference type="EMBL" id="HF951689">
    <property type="protein sequence ID" value="CCW34415.1"/>
    <property type="molecule type" value="Genomic_DNA"/>
</dbReference>
<organism evidence="2 3">
    <name type="scientific">Chthonomonas calidirosea (strain DSM 23976 / ICMP 18418 / T49)</name>
    <dbReference type="NCBI Taxonomy" id="1303518"/>
    <lineage>
        <taxon>Bacteria</taxon>
        <taxon>Bacillati</taxon>
        <taxon>Armatimonadota</taxon>
        <taxon>Chthonomonadia</taxon>
        <taxon>Chthonomonadales</taxon>
        <taxon>Chthonomonadaceae</taxon>
        <taxon>Chthonomonas</taxon>
    </lineage>
</organism>
<keyword evidence="1" id="KW-0472">Membrane</keyword>
<dbReference type="RefSeq" id="WP_016481977.1">
    <property type="nucleotide sequence ID" value="NC_021487.1"/>
</dbReference>
<feature type="transmembrane region" description="Helical" evidence="1">
    <location>
        <begin position="317"/>
        <end position="338"/>
    </location>
</feature>
<feature type="transmembrane region" description="Helical" evidence="1">
    <location>
        <begin position="18"/>
        <end position="36"/>
    </location>
</feature>
<keyword evidence="3" id="KW-1185">Reference proteome</keyword>
<gene>
    <name evidence="2" type="ORF">CCALI_00586</name>
</gene>
<evidence type="ECO:0000313" key="3">
    <source>
        <dbReference type="Proteomes" id="UP000014227"/>
    </source>
</evidence>